<dbReference type="InterPro" id="IPR013783">
    <property type="entry name" value="Ig-like_fold"/>
</dbReference>
<reference evidence="1" key="1">
    <citation type="submission" date="2018-06" db="EMBL/GenBank/DDBJ databases">
        <authorList>
            <person name="Zhirakovskaya E."/>
        </authorList>
    </citation>
    <scope>NUCLEOTIDE SEQUENCE</scope>
</reference>
<organism evidence="1">
    <name type="scientific">hydrothermal vent metagenome</name>
    <dbReference type="NCBI Taxonomy" id="652676"/>
    <lineage>
        <taxon>unclassified sequences</taxon>
        <taxon>metagenomes</taxon>
        <taxon>ecological metagenomes</taxon>
    </lineage>
</organism>
<evidence type="ECO:0000313" key="1">
    <source>
        <dbReference type="EMBL" id="VAX40508.1"/>
    </source>
</evidence>
<sequence>MAVLPDSRLAQIEWFEQRLAAWMANTAAIGLTPAQVSQLQGEIAAARAGYMAAQQSRNESKSSTVNYYTVSDTLVDDGRDLISTIKAFAEATNNPDVYVLADVPPPAPPGITPPPGTPYEFRVALRQDGSFGLEWKCNNPAGNTVYEIMRSDAGGAMSFVNTAGDKSYIDTTIPANTSPLVYQITAIRSMLRGDPAQFIVQIGGGGLSVLGHGESESDLNMAA</sequence>
<dbReference type="AlphaFoldDB" id="A0A3B1DWJ8"/>
<dbReference type="EMBL" id="UOGK01000402">
    <property type="protein sequence ID" value="VAX40508.1"/>
    <property type="molecule type" value="Genomic_DNA"/>
</dbReference>
<name>A0A3B1DWJ8_9ZZZZ</name>
<accession>A0A3B1DWJ8</accession>
<proteinExistence type="predicted"/>
<protein>
    <submittedName>
        <fullName evidence="1">Uncharacterized protein</fullName>
    </submittedName>
</protein>
<dbReference type="Gene3D" id="2.60.40.10">
    <property type="entry name" value="Immunoglobulins"/>
    <property type="match status" value="1"/>
</dbReference>
<gene>
    <name evidence="1" type="ORF">MNBD_PLANCTO03-1213</name>
</gene>